<keyword evidence="1" id="KW-0472">Membrane</keyword>
<evidence type="ECO:0000313" key="3">
    <source>
        <dbReference type="Proteomes" id="UP000204293"/>
    </source>
</evidence>
<dbReference type="EMBL" id="KX151395">
    <property type="protein sequence ID" value="APO13992.1"/>
    <property type="molecule type" value="Genomic_DNA"/>
</dbReference>
<evidence type="ECO:0000313" key="2">
    <source>
        <dbReference type="EMBL" id="APO13992.1"/>
    </source>
</evidence>
<keyword evidence="3" id="KW-1185">Reference proteome</keyword>
<keyword evidence="1" id="KW-0812">Transmembrane</keyword>
<dbReference type="RefSeq" id="YP_009330240.1">
    <property type="nucleotide sequence ID" value="NC_032255.1"/>
</dbReference>
<sequence>MGFCCNSCFDKIAITELEQGDWDNDDEETRKRKCCCVCKCLLITVVIVGILLLGPMLYVVINKYS</sequence>
<feature type="transmembrane region" description="Helical" evidence="1">
    <location>
        <begin position="40"/>
        <end position="61"/>
    </location>
</feature>
<keyword evidence="1" id="KW-1133">Transmembrane helix</keyword>
<reference evidence="2 3" key="1">
    <citation type="submission" date="2016-04" db="EMBL/GenBank/DDBJ databases">
        <title>Sequence analysis of the Plodia interpunctella granulovirus genome: Discovery of an unusual inhibitor-of-apoptosis (IAP) gene.</title>
        <authorList>
            <person name="Harrison R.L."/>
            <person name="Rowley D.L."/>
            <person name="Funk C.J."/>
        </authorList>
    </citation>
    <scope>NUCLEOTIDE SEQUENCE [LARGE SCALE GENOMIC DNA]</scope>
    <source>
        <strain evidence="2">Cambridge</strain>
    </source>
</reference>
<organism evidence="2 3">
    <name type="scientific">Plodia interpunctella granulovirus</name>
    <dbReference type="NCBI Taxonomy" id="262175"/>
    <lineage>
        <taxon>Viruses</taxon>
        <taxon>Viruses incertae sedis</taxon>
        <taxon>Naldaviricetes</taxon>
        <taxon>Lefavirales</taxon>
        <taxon>Baculoviridae</taxon>
        <taxon>Betabaculovirus</taxon>
        <taxon>Betabaculovirus plinterpunctellae</taxon>
    </lineage>
</organism>
<name>A0A1L5JGT0_9BBAC</name>
<dbReference type="GeneID" id="30685112"/>
<accession>A0A1L5JGT0</accession>
<dbReference type="KEGG" id="vg:30685112"/>
<protein>
    <submittedName>
        <fullName evidence="2">ORF108</fullName>
    </submittedName>
</protein>
<dbReference type="Proteomes" id="UP000204293">
    <property type="component" value="Segment"/>
</dbReference>
<evidence type="ECO:0000256" key="1">
    <source>
        <dbReference type="SAM" id="Phobius"/>
    </source>
</evidence>
<proteinExistence type="predicted"/>